<evidence type="ECO:0000256" key="3">
    <source>
        <dbReference type="ARBA" id="ARBA00022741"/>
    </source>
</evidence>
<sequence>MTERIVRAVAARKVFRLPDGGRFSAVDGVSLDIEESATVALTGSSGAGKSTLLHLFGALERLDGGTIEVAGHDVGNLSRRGLAAYRRSVGFVFQRFHLLSALTAVDNVAAPVLPFRTGYDPRARARELLELVGLADRADALPSRLSGGQQQRVAIARALINRPRLLLADEPTGNLDSRTSASIMDLLLRLRDECHTTVVIATHDPIIAARCDVVHRLCDGQLERAEPPSPS</sequence>
<organism evidence="6 7">
    <name type="scientific">Asanoa siamensis</name>
    <dbReference type="NCBI Taxonomy" id="926357"/>
    <lineage>
        <taxon>Bacteria</taxon>
        <taxon>Bacillati</taxon>
        <taxon>Actinomycetota</taxon>
        <taxon>Actinomycetes</taxon>
        <taxon>Micromonosporales</taxon>
        <taxon>Micromonosporaceae</taxon>
        <taxon>Asanoa</taxon>
    </lineage>
</organism>
<dbReference type="Gene3D" id="3.40.50.300">
    <property type="entry name" value="P-loop containing nucleotide triphosphate hydrolases"/>
    <property type="match status" value="1"/>
</dbReference>
<evidence type="ECO:0000256" key="2">
    <source>
        <dbReference type="ARBA" id="ARBA00022448"/>
    </source>
</evidence>
<comment type="caution">
    <text evidence="6">The sequence shown here is derived from an EMBL/GenBank/DDBJ whole genome shotgun (WGS) entry which is preliminary data.</text>
</comment>
<proteinExistence type="inferred from homology"/>
<dbReference type="InterPro" id="IPR003593">
    <property type="entry name" value="AAA+_ATPase"/>
</dbReference>
<comment type="similarity">
    <text evidence="1">Belongs to the ABC transporter superfamily.</text>
</comment>
<feature type="domain" description="ABC transporter" evidence="5">
    <location>
        <begin position="9"/>
        <end position="231"/>
    </location>
</feature>
<evidence type="ECO:0000256" key="1">
    <source>
        <dbReference type="ARBA" id="ARBA00005417"/>
    </source>
</evidence>
<dbReference type="InterPro" id="IPR017871">
    <property type="entry name" value="ABC_transporter-like_CS"/>
</dbReference>
<dbReference type="Proteomes" id="UP000604117">
    <property type="component" value="Unassembled WGS sequence"/>
</dbReference>
<dbReference type="PROSITE" id="PS50893">
    <property type="entry name" value="ABC_TRANSPORTER_2"/>
    <property type="match status" value="1"/>
</dbReference>
<gene>
    <name evidence="6" type="ORF">Asi02nite_79060</name>
</gene>
<evidence type="ECO:0000313" key="7">
    <source>
        <dbReference type="Proteomes" id="UP000604117"/>
    </source>
</evidence>
<dbReference type="EMBL" id="BONE01000138">
    <property type="protein sequence ID" value="GIF78388.1"/>
    <property type="molecule type" value="Genomic_DNA"/>
</dbReference>
<keyword evidence="2" id="KW-0813">Transport</keyword>
<reference evidence="6 7" key="1">
    <citation type="submission" date="2021-01" db="EMBL/GenBank/DDBJ databases">
        <title>Whole genome shotgun sequence of Asanoa siamensis NBRC 107932.</title>
        <authorList>
            <person name="Komaki H."/>
            <person name="Tamura T."/>
        </authorList>
    </citation>
    <scope>NUCLEOTIDE SEQUENCE [LARGE SCALE GENOMIC DNA]</scope>
    <source>
        <strain evidence="6 7">NBRC 107932</strain>
    </source>
</reference>
<protein>
    <submittedName>
        <fullName evidence="6">ABC transporter</fullName>
    </submittedName>
</protein>
<dbReference type="PROSITE" id="PS00211">
    <property type="entry name" value="ABC_TRANSPORTER_1"/>
    <property type="match status" value="1"/>
</dbReference>
<dbReference type="InterPro" id="IPR003439">
    <property type="entry name" value="ABC_transporter-like_ATP-bd"/>
</dbReference>
<dbReference type="InterPro" id="IPR027417">
    <property type="entry name" value="P-loop_NTPase"/>
</dbReference>
<keyword evidence="7" id="KW-1185">Reference proteome</keyword>
<accession>A0ABQ4D4B8</accession>
<dbReference type="PANTHER" id="PTHR24220">
    <property type="entry name" value="IMPORT ATP-BINDING PROTEIN"/>
    <property type="match status" value="1"/>
</dbReference>
<evidence type="ECO:0000259" key="5">
    <source>
        <dbReference type="PROSITE" id="PS50893"/>
    </source>
</evidence>
<keyword evidence="3" id="KW-0547">Nucleotide-binding</keyword>
<name>A0ABQ4D4B8_9ACTN</name>
<dbReference type="Pfam" id="PF00005">
    <property type="entry name" value="ABC_tran"/>
    <property type="match status" value="1"/>
</dbReference>
<dbReference type="SUPFAM" id="SSF52540">
    <property type="entry name" value="P-loop containing nucleoside triphosphate hydrolases"/>
    <property type="match status" value="1"/>
</dbReference>
<evidence type="ECO:0000256" key="4">
    <source>
        <dbReference type="ARBA" id="ARBA00022840"/>
    </source>
</evidence>
<evidence type="ECO:0000313" key="6">
    <source>
        <dbReference type="EMBL" id="GIF78388.1"/>
    </source>
</evidence>
<dbReference type="CDD" id="cd03255">
    <property type="entry name" value="ABC_MJ0796_LolCDE_FtsE"/>
    <property type="match status" value="1"/>
</dbReference>
<dbReference type="RefSeq" id="WP_373312438.1">
    <property type="nucleotide sequence ID" value="NZ_BONE01000138.1"/>
</dbReference>
<dbReference type="SMART" id="SM00382">
    <property type="entry name" value="AAA"/>
    <property type="match status" value="1"/>
</dbReference>
<dbReference type="InterPro" id="IPR015854">
    <property type="entry name" value="ABC_transpr_LolD-like"/>
</dbReference>
<dbReference type="PANTHER" id="PTHR24220:SF689">
    <property type="entry name" value="LIPOPROTEIN-RELEASING SYSTEM ATP-BINDING PROTEIN LOLD"/>
    <property type="match status" value="1"/>
</dbReference>
<dbReference type="InterPro" id="IPR017911">
    <property type="entry name" value="MacB-like_ATP-bd"/>
</dbReference>
<keyword evidence="4" id="KW-0067">ATP-binding</keyword>